<feature type="domain" description="DUF7869" evidence="1">
    <location>
        <begin position="169"/>
        <end position="338"/>
    </location>
</feature>
<accession>A0A835YXX5</accession>
<dbReference type="InterPro" id="IPR057191">
    <property type="entry name" value="DUF7869"/>
</dbReference>
<reference evidence="2" key="1">
    <citation type="submission" date="2021-02" db="EMBL/GenBank/DDBJ databases">
        <title>First Annotated Genome of the Yellow-green Alga Tribonema minus.</title>
        <authorList>
            <person name="Mahan K.M."/>
        </authorList>
    </citation>
    <scope>NUCLEOTIDE SEQUENCE</scope>
    <source>
        <strain evidence="2">UTEX B ZZ1240</strain>
    </source>
</reference>
<sequence length="534" mass="59693">MTAMLPCRQFHAPKAKVAISVHAWLRIYWVTCESQPDSDQVHSPLKRKVWAEWLPQLKVRKTMRFTTCSMCVDYRERLDQTRDPATSAASKTCYYNHIKDADAQRRHYMLAAELAEAQHNQLDRLLAAAEDAGEYTSTVTFVPDILTICMDAAAMENGLPQFHEKNKAVETGHAVRLTLLGAKMHGVKYSVFTVLKHLPGGGNLTSTALNEMLQQYREKNPGRPFPKQLRLQLDNTNKDNKNHTVMAYCALLVLAGLFQTVELHFLLVGHTHCDIDSTFGTVKGFLQGANAISREHLGEAFAAALSTLDVFHMKLDNIANIKDLLKPFIKPVTLITYPQAGLGARSLFDPWATDIPVEQLQEPNVRRSAQQMATVLNDDRYAVGKWVLIMPDMEQEEPCWVGQICEARRVVEPESIPDVDVSHLDQEESQALVTVCWWVPAPLPKVKNAEQAHAAPYFGYDKTLYPATAGGKRWTDPVGIDSIEFTFTPGIDLAEKNKQEPTKIRVPSALLQRLVEKRAIDRANANAAPGAGYA</sequence>
<evidence type="ECO:0000313" key="3">
    <source>
        <dbReference type="Proteomes" id="UP000664859"/>
    </source>
</evidence>
<dbReference type="EMBL" id="JAFCMP010000490">
    <property type="protein sequence ID" value="KAG5179179.1"/>
    <property type="molecule type" value="Genomic_DNA"/>
</dbReference>
<dbReference type="Proteomes" id="UP000664859">
    <property type="component" value="Unassembled WGS sequence"/>
</dbReference>
<evidence type="ECO:0000313" key="2">
    <source>
        <dbReference type="EMBL" id="KAG5179179.1"/>
    </source>
</evidence>
<protein>
    <recommendedName>
        <fullName evidence="1">DUF7869 domain-containing protein</fullName>
    </recommendedName>
</protein>
<name>A0A835YXX5_9STRA</name>
<dbReference type="PANTHER" id="PTHR33153:SF3">
    <property type="entry name" value="TRAFFICKING PROTEIN PARTICLE COMPLEX SUBUNIT 11 DOMAIN-CONTAINING PROTEIN"/>
    <property type="match status" value="1"/>
</dbReference>
<dbReference type="Pfam" id="PF25273">
    <property type="entry name" value="DUF7869"/>
    <property type="match status" value="1"/>
</dbReference>
<comment type="caution">
    <text evidence="2">The sequence shown here is derived from an EMBL/GenBank/DDBJ whole genome shotgun (WGS) entry which is preliminary data.</text>
</comment>
<keyword evidence="3" id="KW-1185">Reference proteome</keyword>
<proteinExistence type="predicted"/>
<gene>
    <name evidence="2" type="ORF">JKP88DRAFT_247594</name>
</gene>
<organism evidence="2 3">
    <name type="scientific">Tribonema minus</name>
    <dbReference type="NCBI Taxonomy" id="303371"/>
    <lineage>
        <taxon>Eukaryota</taxon>
        <taxon>Sar</taxon>
        <taxon>Stramenopiles</taxon>
        <taxon>Ochrophyta</taxon>
        <taxon>PX clade</taxon>
        <taxon>Xanthophyceae</taxon>
        <taxon>Tribonematales</taxon>
        <taxon>Tribonemataceae</taxon>
        <taxon>Tribonema</taxon>
    </lineage>
</organism>
<dbReference type="AlphaFoldDB" id="A0A835YXX5"/>
<dbReference type="OrthoDB" id="410478at2759"/>
<dbReference type="PANTHER" id="PTHR33153">
    <property type="entry name" value="MYND-TYPE DOMAIN-CONTAINING PROTEIN"/>
    <property type="match status" value="1"/>
</dbReference>
<evidence type="ECO:0000259" key="1">
    <source>
        <dbReference type="Pfam" id="PF25273"/>
    </source>
</evidence>